<keyword evidence="1" id="KW-1133">Transmembrane helix</keyword>
<evidence type="ECO:0000313" key="3">
    <source>
        <dbReference type="Proteomes" id="UP000027318"/>
    </source>
</evidence>
<comment type="caution">
    <text evidence="2">The sequence shown here is derived from an EMBL/GenBank/DDBJ whole genome shotgun (WGS) entry which is preliminary data.</text>
</comment>
<protein>
    <submittedName>
        <fullName evidence="2">D-beta-hydroxybutyrate permease</fullName>
    </submittedName>
</protein>
<reference evidence="2 3" key="1">
    <citation type="journal article" date="2005" name="Int. J. Syst. Evol. Microbiol.">
        <title>Nitrincola lacisaponensis gen. nov., sp. nov., a novel alkaliphilic bacterium isolated from an alkaline, saline lake.</title>
        <authorList>
            <person name="Dimitriu P.A."/>
            <person name="Shukla S.K."/>
            <person name="Conradt J."/>
            <person name="Marquez M.C."/>
            <person name="Ventosa A."/>
            <person name="Maglia A."/>
            <person name="Peyton B.M."/>
            <person name="Pinkart H.C."/>
            <person name="Mormile M.R."/>
        </authorList>
    </citation>
    <scope>NUCLEOTIDE SEQUENCE [LARGE SCALE GENOMIC DNA]</scope>
    <source>
        <strain evidence="2 3">4CA</strain>
    </source>
</reference>
<dbReference type="AlphaFoldDB" id="A0A063Y4J5"/>
<evidence type="ECO:0000256" key="1">
    <source>
        <dbReference type="SAM" id="Phobius"/>
    </source>
</evidence>
<accession>A0A063Y4J5</accession>
<organism evidence="2 3">
    <name type="scientific">Nitrincola lacisaponensis</name>
    <dbReference type="NCBI Taxonomy" id="267850"/>
    <lineage>
        <taxon>Bacteria</taxon>
        <taxon>Pseudomonadati</taxon>
        <taxon>Pseudomonadota</taxon>
        <taxon>Gammaproteobacteria</taxon>
        <taxon>Oceanospirillales</taxon>
        <taxon>Oceanospirillaceae</taxon>
        <taxon>Nitrincola</taxon>
    </lineage>
</organism>
<dbReference type="Proteomes" id="UP000027318">
    <property type="component" value="Unassembled WGS sequence"/>
</dbReference>
<sequence>MIGLAGVTLALGLLIFLAYRGVSVLLLGPVMALVAALFAAGTPLLASYTQVFMGSAGGFITQFFRQTDG</sequence>
<keyword evidence="1" id="KW-0472">Membrane</keyword>
<dbReference type="STRING" id="267850.ADINL_2571"/>
<keyword evidence="3" id="KW-1185">Reference proteome</keyword>
<feature type="transmembrane region" description="Helical" evidence="1">
    <location>
        <begin position="30"/>
        <end position="48"/>
    </location>
</feature>
<dbReference type="EMBL" id="JMSZ01000032">
    <property type="protein sequence ID" value="KDE39442.1"/>
    <property type="molecule type" value="Genomic_DNA"/>
</dbReference>
<proteinExistence type="predicted"/>
<name>A0A063Y4J5_9GAMM</name>
<evidence type="ECO:0000313" key="2">
    <source>
        <dbReference type="EMBL" id="KDE39442.1"/>
    </source>
</evidence>
<gene>
    <name evidence="2" type="ORF">ADINL_2571</name>
</gene>
<keyword evidence="1" id="KW-0812">Transmembrane</keyword>
<dbReference type="RefSeq" id="WP_338036396.1">
    <property type="nucleotide sequence ID" value="NZ_JMSZ01000032.1"/>
</dbReference>